<keyword evidence="3" id="KW-0067">ATP-binding</keyword>
<dbReference type="PANTHER" id="PTHR42939">
    <property type="entry name" value="ABC TRANSPORTER ATP-BINDING PROTEIN ALBC-RELATED"/>
    <property type="match status" value="1"/>
</dbReference>
<dbReference type="RefSeq" id="WP_113951360.1">
    <property type="nucleotide sequence ID" value="NZ_QNQU01000027.1"/>
</dbReference>
<protein>
    <recommendedName>
        <fullName evidence="4">ABC transporter domain-containing protein</fullName>
    </recommendedName>
</protein>
<dbReference type="InterPro" id="IPR003593">
    <property type="entry name" value="AAA+_ATPase"/>
</dbReference>
<gene>
    <name evidence="5" type="ORF">DRW42_23725</name>
</gene>
<dbReference type="GO" id="GO:0016887">
    <property type="term" value="F:ATP hydrolysis activity"/>
    <property type="evidence" value="ECO:0007669"/>
    <property type="project" value="InterPro"/>
</dbReference>
<evidence type="ECO:0000256" key="1">
    <source>
        <dbReference type="ARBA" id="ARBA00022448"/>
    </source>
</evidence>
<keyword evidence="6" id="KW-1185">Reference proteome</keyword>
<keyword evidence="1" id="KW-0813">Transport</keyword>
<feature type="domain" description="ABC transporter" evidence="4">
    <location>
        <begin position="4"/>
        <end position="214"/>
    </location>
</feature>
<dbReference type="Gene3D" id="3.40.50.300">
    <property type="entry name" value="P-loop containing nucleotide triphosphate hydrolases"/>
    <property type="match status" value="1"/>
</dbReference>
<dbReference type="PANTHER" id="PTHR42939:SF1">
    <property type="entry name" value="ABC TRANSPORTER ATP-BINDING PROTEIN ALBC-RELATED"/>
    <property type="match status" value="1"/>
</dbReference>
<proteinExistence type="predicted"/>
<comment type="caution">
    <text evidence="5">The sequence shown here is derived from an EMBL/GenBank/DDBJ whole genome shotgun (WGS) entry which is preliminary data.</text>
</comment>
<evidence type="ECO:0000256" key="2">
    <source>
        <dbReference type="ARBA" id="ARBA00022741"/>
    </source>
</evidence>
<dbReference type="Proteomes" id="UP000252081">
    <property type="component" value="Unassembled WGS sequence"/>
</dbReference>
<dbReference type="InterPro" id="IPR051782">
    <property type="entry name" value="ABC_Transporter_VariousFunc"/>
</dbReference>
<dbReference type="PROSITE" id="PS50893">
    <property type="entry name" value="ABC_TRANSPORTER_2"/>
    <property type="match status" value="1"/>
</dbReference>
<dbReference type="Pfam" id="PF00005">
    <property type="entry name" value="ABC_tran"/>
    <property type="match status" value="1"/>
</dbReference>
<dbReference type="OrthoDB" id="9785229at2"/>
<accession>A0A366KN51</accession>
<dbReference type="InterPro" id="IPR003439">
    <property type="entry name" value="ABC_transporter-like_ATP-bd"/>
</dbReference>
<organism evidence="5 6">
    <name type="scientific">Pedobacter miscanthi</name>
    <dbReference type="NCBI Taxonomy" id="2259170"/>
    <lineage>
        <taxon>Bacteria</taxon>
        <taxon>Pseudomonadati</taxon>
        <taxon>Bacteroidota</taxon>
        <taxon>Sphingobacteriia</taxon>
        <taxon>Sphingobacteriales</taxon>
        <taxon>Sphingobacteriaceae</taxon>
        <taxon>Pedobacter</taxon>
    </lineage>
</organism>
<evidence type="ECO:0000313" key="6">
    <source>
        <dbReference type="Proteomes" id="UP000252081"/>
    </source>
</evidence>
<sequence>MQRLFIDSVSKSFANRKVLSSVFLNCEIGEVVGLLGRNGSGKSTLLKIIFGSVKADFKYLNIDNKIYDKGYLSKNLCYLPQDNFIPNRVTVAVAIEAFCKIHKEKLLQIPFVSDNLGKRFRDFSGGECRFLEALIIIYSDADFILLDEPFSQLAPLLIEELKRHVNDLKLFKGFIITDHYYKTILDVSDRIVLLHNGCNYEINNNNDLVLHGYLPNLNG</sequence>
<name>A0A366KN51_9SPHI</name>
<reference evidence="5 6" key="1">
    <citation type="submission" date="2018-07" db="EMBL/GenBank/DDBJ databases">
        <title>A draft genome of a endophytic bacteria, a new species of Pedobacter.</title>
        <authorList>
            <person name="Zhang Z.D."/>
            <person name="Chen Z.J."/>
        </authorList>
    </citation>
    <scope>NUCLEOTIDE SEQUENCE [LARGE SCALE GENOMIC DNA]</scope>
    <source>
        <strain evidence="5 6">RS10</strain>
    </source>
</reference>
<dbReference type="SUPFAM" id="SSF52540">
    <property type="entry name" value="P-loop containing nucleoside triphosphate hydrolases"/>
    <property type="match status" value="1"/>
</dbReference>
<evidence type="ECO:0000259" key="4">
    <source>
        <dbReference type="PROSITE" id="PS50893"/>
    </source>
</evidence>
<keyword evidence="2" id="KW-0547">Nucleotide-binding</keyword>
<dbReference type="GO" id="GO:0005524">
    <property type="term" value="F:ATP binding"/>
    <property type="evidence" value="ECO:0007669"/>
    <property type="project" value="UniProtKB-KW"/>
</dbReference>
<evidence type="ECO:0000256" key="3">
    <source>
        <dbReference type="ARBA" id="ARBA00022840"/>
    </source>
</evidence>
<dbReference type="AlphaFoldDB" id="A0A366KN51"/>
<dbReference type="InterPro" id="IPR027417">
    <property type="entry name" value="P-loop_NTPase"/>
</dbReference>
<evidence type="ECO:0000313" key="5">
    <source>
        <dbReference type="EMBL" id="RBQ02950.1"/>
    </source>
</evidence>
<dbReference type="EMBL" id="QNQU01000027">
    <property type="protein sequence ID" value="RBQ02950.1"/>
    <property type="molecule type" value="Genomic_DNA"/>
</dbReference>
<dbReference type="SMART" id="SM00382">
    <property type="entry name" value="AAA"/>
    <property type="match status" value="1"/>
</dbReference>